<sequence>MSEVTDRCDRAMQQAVVDTLENMVFMEVSPIPPENAAISPEDDMSVGLLIHDPLQGELRLRMPRKLVALITAGVYSLEPEELSDQMLADNFAELINIIAGRFMCELLTDGRPFRLGLPEPEPEELDPNSSHRFWSYAIDDLAFSITAMGQALWTE</sequence>
<dbReference type="Pfam" id="PF13690">
    <property type="entry name" value="CheX"/>
    <property type="match status" value="1"/>
</dbReference>
<dbReference type="InterPro" id="IPR028051">
    <property type="entry name" value="CheX-like_dom"/>
</dbReference>
<dbReference type="Gene3D" id="3.40.1550.10">
    <property type="entry name" value="CheC-like"/>
    <property type="match status" value="1"/>
</dbReference>
<evidence type="ECO:0000313" key="4">
    <source>
        <dbReference type="Proteomes" id="UP000317155"/>
    </source>
</evidence>
<dbReference type="InterPro" id="IPR028976">
    <property type="entry name" value="CheC-like_sf"/>
</dbReference>
<keyword evidence="4" id="KW-1185">Reference proteome</keyword>
<accession>A0A550JIL7</accession>
<reference evidence="3 4" key="1">
    <citation type="submission" date="2019-07" db="EMBL/GenBank/DDBJ databases">
        <title>Insights of Desulfuromonas acetexigens electromicrobiology.</title>
        <authorList>
            <person name="Katuri K."/>
            <person name="Sapireddy V."/>
            <person name="Shaw D.R."/>
            <person name="Saikaly P."/>
        </authorList>
    </citation>
    <scope>NUCLEOTIDE SEQUENCE [LARGE SCALE GENOMIC DNA]</scope>
    <source>
        <strain evidence="3 4">2873</strain>
    </source>
</reference>
<evidence type="ECO:0000256" key="1">
    <source>
        <dbReference type="ARBA" id="ARBA00022500"/>
    </source>
</evidence>
<evidence type="ECO:0000313" key="3">
    <source>
        <dbReference type="EMBL" id="TRO83062.1"/>
    </source>
</evidence>
<feature type="domain" description="Chemotaxis phosphatase CheX-like" evidence="2">
    <location>
        <begin position="50"/>
        <end position="119"/>
    </location>
</feature>
<comment type="caution">
    <text evidence="3">The sequence shown here is derived from an EMBL/GenBank/DDBJ whole genome shotgun (WGS) entry which is preliminary data.</text>
</comment>
<name>A0A550JIL7_9BACT</name>
<evidence type="ECO:0000259" key="2">
    <source>
        <dbReference type="Pfam" id="PF13690"/>
    </source>
</evidence>
<dbReference type="AlphaFoldDB" id="A0A550JIL7"/>
<proteinExistence type="predicted"/>
<keyword evidence="1" id="KW-0145">Chemotaxis</keyword>
<dbReference type="SUPFAM" id="SSF103039">
    <property type="entry name" value="CheC-like"/>
    <property type="match status" value="1"/>
</dbReference>
<protein>
    <submittedName>
        <fullName evidence="3">Chemotaxis protein CheX</fullName>
    </submittedName>
</protein>
<dbReference type="GO" id="GO:0006935">
    <property type="term" value="P:chemotaxis"/>
    <property type="evidence" value="ECO:0007669"/>
    <property type="project" value="UniProtKB-KW"/>
</dbReference>
<gene>
    <name evidence="3" type="ORF">FL622_02985</name>
</gene>
<dbReference type="RefSeq" id="WP_092055419.1">
    <property type="nucleotide sequence ID" value="NZ_FOJJ01000012.1"/>
</dbReference>
<dbReference type="OrthoDB" id="5387601at2"/>
<dbReference type="EMBL" id="VJVV01000002">
    <property type="protein sequence ID" value="TRO83062.1"/>
    <property type="molecule type" value="Genomic_DNA"/>
</dbReference>
<dbReference type="Proteomes" id="UP000317155">
    <property type="component" value="Unassembled WGS sequence"/>
</dbReference>
<organism evidence="3 4">
    <name type="scientific">Trichloromonas acetexigens</name>
    <dbReference type="NCBI Taxonomy" id="38815"/>
    <lineage>
        <taxon>Bacteria</taxon>
        <taxon>Pseudomonadati</taxon>
        <taxon>Thermodesulfobacteriota</taxon>
        <taxon>Desulfuromonadia</taxon>
        <taxon>Desulfuromonadales</taxon>
        <taxon>Trichloromonadaceae</taxon>
        <taxon>Trichloromonas</taxon>
    </lineage>
</organism>